<name>A0A5K8A8R5_9BACT</name>
<dbReference type="AlphaFoldDB" id="A0A5K8A8R5"/>
<reference evidence="1 2" key="1">
    <citation type="submission" date="2019-11" db="EMBL/GenBank/DDBJ databases">
        <title>Comparative genomics of hydrocarbon-degrading Desulfosarcina strains.</title>
        <authorList>
            <person name="Watanabe M."/>
            <person name="Kojima H."/>
            <person name="Fukui M."/>
        </authorList>
    </citation>
    <scope>NUCLEOTIDE SEQUENCE [LARGE SCALE GENOMIC DNA]</scope>
    <source>
        <strain evidence="2">oXyS1</strain>
    </source>
</reference>
<dbReference type="EMBL" id="AP021879">
    <property type="protein sequence ID" value="BBO89032.1"/>
    <property type="molecule type" value="Genomic_DNA"/>
</dbReference>
<evidence type="ECO:0000313" key="2">
    <source>
        <dbReference type="Proteomes" id="UP000422108"/>
    </source>
</evidence>
<evidence type="ECO:0000313" key="1">
    <source>
        <dbReference type="EMBL" id="BBO89032.1"/>
    </source>
</evidence>
<organism evidence="1 2">
    <name type="scientific">Desulfosarcina ovata subsp. ovata</name>
    <dbReference type="NCBI Taxonomy" id="2752305"/>
    <lineage>
        <taxon>Bacteria</taxon>
        <taxon>Pseudomonadati</taxon>
        <taxon>Thermodesulfobacteriota</taxon>
        <taxon>Desulfobacteria</taxon>
        <taxon>Desulfobacterales</taxon>
        <taxon>Desulfosarcinaceae</taxon>
        <taxon>Desulfosarcina</taxon>
    </lineage>
</organism>
<sequence length="70" mass="8194">MGTLEVRILKKARCAHFMGSLKAYVQNIHSERHVDAKDYLLIYIFNQYCSAQSLIRVLSNNFGDIHIKYF</sequence>
<keyword evidence="2" id="KW-1185">Reference proteome</keyword>
<gene>
    <name evidence="1" type="ORF">DSCOOX_22120</name>
</gene>
<proteinExistence type="predicted"/>
<dbReference type="Proteomes" id="UP000422108">
    <property type="component" value="Chromosome"/>
</dbReference>
<accession>A0A5K8A8R5</accession>
<protein>
    <submittedName>
        <fullName evidence="1">Uncharacterized protein</fullName>
    </submittedName>
</protein>